<dbReference type="InterPro" id="IPR050208">
    <property type="entry name" value="MHC_class-I_related"/>
</dbReference>
<reference evidence="2" key="2">
    <citation type="submission" date="2025-09" db="UniProtKB">
        <authorList>
            <consortium name="Ensembl"/>
        </authorList>
    </citation>
    <scope>IDENTIFICATION</scope>
</reference>
<dbReference type="PANTHER" id="PTHR16675">
    <property type="entry name" value="MHC CLASS I-RELATED"/>
    <property type="match status" value="1"/>
</dbReference>
<dbReference type="AlphaFoldDB" id="A0A8C7ARD1"/>
<dbReference type="GO" id="GO:0006955">
    <property type="term" value="P:immune response"/>
    <property type="evidence" value="ECO:0007669"/>
    <property type="project" value="TreeGrafter"/>
</dbReference>
<dbReference type="Ensembl" id="ENSNVIT00000009647.1">
    <property type="protein sequence ID" value="ENSNVIP00000008240.1"/>
    <property type="gene ID" value="ENSNVIG00000006541.1"/>
</dbReference>
<dbReference type="PANTHER" id="PTHR16675:SF268">
    <property type="entry name" value="UL16-BINDING PROTEIN 1"/>
    <property type="match status" value="1"/>
</dbReference>
<dbReference type="GO" id="GO:0002476">
    <property type="term" value="P:antigen processing and presentation of endogenous peptide antigen via MHC class Ib"/>
    <property type="evidence" value="ECO:0007669"/>
    <property type="project" value="TreeGrafter"/>
</dbReference>
<dbReference type="GeneTree" id="ENSGT01120000271825"/>
<organism evidence="2 3">
    <name type="scientific">Neovison vison</name>
    <name type="common">American mink</name>
    <name type="synonym">Mustela vison</name>
    <dbReference type="NCBI Taxonomy" id="452646"/>
    <lineage>
        <taxon>Eukaryota</taxon>
        <taxon>Metazoa</taxon>
        <taxon>Chordata</taxon>
        <taxon>Craniata</taxon>
        <taxon>Vertebrata</taxon>
        <taxon>Euteleostomi</taxon>
        <taxon>Mammalia</taxon>
        <taxon>Eutheria</taxon>
        <taxon>Laurasiatheria</taxon>
        <taxon>Carnivora</taxon>
        <taxon>Caniformia</taxon>
        <taxon>Musteloidea</taxon>
        <taxon>Mustelidae</taxon>
        <taxon>Mustelinae</taxon>
        <taxon>Neogale</taxon>
    </lineage>
</organism>
<accession>A0A8C7ARD1</accession>
<name>A0A8C7ARD1_NEOVI</name>
<protein>
    <submittedName>
        <fullName evidence="2">Uncharacterized protein</fullName>
    </submittedName>
</protein>
<dbReference type="Gene3D" id="3.30.500.10">
    <property type="entry name" value="MHC class I-like antigen recognition-like"/>
    <property type="match status" value="1"/>
</dbReference>
<dbReference type="InterPro" id="IPR037055">
    <property type="entry name" value="MHC_I-like_Ag-recog_sf"/>
</dbReference>
<evidence type="ECO:0000313" key="2">
    <source>
        <dbReference type="Ensembl" id="ENSNVIP00000008240.1"/>
    </source>
</evidence>
<dbReference type="Proteomes" id="UP000694425">
    <property type="component" value="Unplaced"/>
</dbReference>
<proteinExistence type="predicted"/>
<keyword evidence="3" id="KW-1185">Reference proteome</keyword>
<sequence length="212" mass="24022">MSATGVPALCPPPTLLTWQIIYTLSLSYNFSITSKPRPGQLRFQIQGQVNGNEFSSYLHGSERVKPTGLWGLKLKDTVFWGTQREPLENLGKSSEKNYCLTMQGRLMCVRGADGHTRGSWQFAFNRQLTYLFDSENRRWTVVPPGGQQFRVMLDNDKELTKLLVQTTNGDCKSWLQYQPMGSSSTLEGFFTMTRWLVFLGYRGGSTSTHQAT</sequence>
<dbReference type="GO" id="GO:0001916">
    <property type="term" value="P:positive regulation of T cell mediated cytotoxicity"/>
    <property type="evidence" value="ECO:0007669"/>
    <property type="project" value="TreeGrafter"/>
</dbReference>
<evidence type="ECO:0000313" key="3">
    <source>
        <dbReference type="Proteomes" id="UP000694425"/>
    </source>
</evidence>
<dbReference type="SUPFAM" id="SSF54452">
    <property type="entry name" value="MHC antigen-recognition domain"/>
    <property type="match status" value="1"/>
</dbReference>
<dbReference type="GO" id="GO:0009897">
    <property type="term" value="C:external side of plasma membrane"/>
    <property type="evidence" value="ECO:0007669"/>
    <property type="project" value="TreeGrafter"/>
</dbReference>
<evidence type="ECO:0000256" key="1">
    <source>
        <dbReference type="ARBA" id="ARBA00023180"/>
    </source>
</evidence>
<reference evidence="2" key="1">
    <citation type="submission" date="2025-08" db="UniProtKB">
        <authorList>
            <consortium name="Ensembl"/>
        </authorList>
    </citation>
    <scope>IDENTIFICATION</scope>
</reference>
<dbReference type="InterPro" id="IPR011162">
    <property type="entry name" value="MHC_I/II-like_Ag-recog"/>
</dbReference>
<dbReference type="GO" id="GO:0002486">
    <property type="term" value="P:antigen processing and presentation of endogenous peptide antigen via MHC class I via ER pathway, TAP-independent"/>
    <property type="evidence" value="ECO:0007669"/>
    <property type="project" value="TreeGrafter"/>
</dbReference>
<keyword evidence="1" id="KW-0325">Glycoprotein</keyword>
<dbReference type="GO" id="GO:0005615">
    <property type="term" value="C:extracellular space"/>
    <property type="evidence" value="ECO:0007669"/>
    <property type="project" value="TreeGrafter"/>
</dbReference>